<name>A0A6C0HX27_9ZZZZ</name>
<organism evidence="1">
    <name type="scientific">viral metagenome</name>
    <dbReference type="NCBI Taxonomy" id="1070528"/>
    <lineage>
        <taxon>unclassified sequences</taxon>
        <taxon>metagenomes</taxon>
        <taxon>organismal metagenomes</taxon>
    </lineage>
</organism>
<protein>
    <submittedName>
        <fullName evidence="1">Uncharacterized protein</fullName>
    </submittedName>
</protein>
<accession>A0A6C0HX27</accession>
<proteinExistence type="predicted"/>
<evidence type="ECO:0000313" key="1">
    <source>
        <dbReference type="EMBL" id="QHT84403.1"/>
    </source>
</evidence>
<reference evidence="1" key="1">
    <citation type="journal article" date="2020" name="Nature">
        <title>Giant virus diversity and host interactions through global metagenomics.</title>
        <authorList>
            <person name="Schulz F."/>
            <person name="Roux S."/>
            <person name="Paez-Espino D."/>
            <person name="Jungbluth S."/>
            <person name="Walsh D.A."/>
            <person name="Denef V.J."/>
            <person name="McMahon K.D."/>
            <person name="Konstantinidis K.T."/>
            <person name="Eloe-Fadrosh E.A."/>
            <person name="Kyrpides N.C."/>
            <person name="Woyke T."/>
        </authorList>
    </citation>
    <scope>NUCLEOTIDE SEQUENCE</scope>
    <source>
        <strain evidence="1">GVMAG-M-3300023184-177</strain>
    </source>
</reference>
<dbReference type="AlphaFoldDB" id="A0A6C0HX27"/>
<dbReference type="EMBL" id="MN740017">
    <property type="protein sequence ID" value="QHT84403.1"/>
    <property type="molecule type" value="Genomic_DNA"/>
</dbReference>
<sequence>MDETFEILQSLNLEKIKEHLDNSYNKIIKYSQDNINRIIKLYRVCLNTNSLLNINNYKNVNYYSHYNIIYKYLPYVNNELKLVIIQLISDSMHGQIILEKIPDIMNSLTVDNIEYIVKLNSPTWPFPIFLYYLKLMNKCNIKFNNWFIINNYCNTDDRIYKYMVNNNELKLLKDDSDLIPNIITCLFNKNIPCKYILRRLKYLNMVIPELNKYFDNIISNCISIQTMSIIPDILKYYYISNLKYEYMSNIINYLLLYDSVMIKQYFLKIYNLLSTPMEKNVFLICGLFKLGTSYGLNITNCKNNFDEIKPILMKIFQELNYILNYINLMNPIEFKNMVDNIGFYNISTCFVMNEDDQYTKQSPIYYLMPFMVAYGESFYAKHFNKLRYHFSKYIKNVKRKNLIIRKLKLYPIINELNNKIKLNKMPAYHLYPGQLQNFKNVEFLLKEKADGVLVNNIPLFELINIKAEYMEDLDLYLVFDIDELDSPINRHNYIHSIHSYGQKMIPIINTEEEFIIELTKDRNKLKEFLDLPYDNYRWYPKPAWKIINIDNFIEPFINLINMKNDYIINNSIIKLDGLILTPLNNNINNIREIKIKPKNLYSIDLLYKNNCWIDRDGYKWDIVCNEQLKDNQIWRIYPNNSNSLNSNIWEAKEIRHDKINPNPHYIVVNIMDLYNLQY</sequence>